<dbReference type="RefSeq" id="WP_009856525.1">
    <property type="nucleotide sequence ID" value="NZ_JAAOCD010000002.1"/>
</dbReference>
<dbReference type="SUPFAM" id="SSF51735">
    <property type="entry name" value="NAD(P)-binding Rossmann-fold domains"/>
    <property type="match status" value="1"/>
</dbReference>
<dbReference type="PANTHER" id="PTHR43000">
    <property type="entry name" value="DTDP-D-GLUCOSE 4,6-DEHYDRATASE-RELATED"/>
    <property type="match status" value="1"/>
</dbReference>
<name>A0ABX0HSB8_9BURK</name>
<comment type="caution">
    <text evidence="4">The sequence shown here is derived from an EMBL/GenBank/DDBJ whole genome shotgun (WGS) entry which is preliminary data.</text>
</comment>
<sequence>MTRILVTGADGFTGRHLTPALARLGAEVHGLASRVPDPPVDGVHRWHLGNLLDPESLQRTVQDVRPDTVVHLAAIAFVAHGDVDSIYRTNIVGSRHLLAALADLPVRPRAVLMASSANVYGTATEGVMDERTPPSPANDYAVSKLAMEHMAGIWRERLPITLVRPFNYTGRGQSTQFLIPKIVDHFHRRAPVLELGNLDVERDFSDVRTVVDCYVRLLASPQPGQVFNVCSGVGHSLREVLEMARDLTGHEPEIRVNPAFVRANEVRRLLGSKAALEAAIGPVHGPALRETLAWMLQ</sequence>
<gene>
    <name evidence="4" type="ORF">G7087_06085</name>
</gene>
<comment type="similarity">
    <text evidence="2">Belongs to the NAD(P)-dependent epimerase/dehydratase family.</text>
</comment>
<dbReference type="InterPro" id="IPR036291">
    <property type="entry name" value="NAD(P)-bd_dom_sf"/>
</dbReference>
<dbReference type="InterPro" id="IPR001509">
    <property type="entry name" value="Epimerase_deHydtase"/>
</dbReference>
<evidence type="ECO:0000256" key="1">
    <source>
        <dbReference type="ARBA" id="ARBA00005125"/>
    </source>
</evidence>
<evidence type="ECO:0000313" key="4">
    <source>
        <dbReference type="EMBL" id="NHK97940.1"/>
    </source>
</evidence>
<feature type="domain" description="NAD-dependent epimerase/dehydratase" evidence="3">
    <location>
        <begin position="4"/>
        <end position="230"/>
    </location>
</feature>
<dbReference type="Gene3D" id="3.40.50.720">
    <property type="entry name" value="NAD(P)-binding Rossmann-like Domain"/>
    <property type="match status" value="1"/>
</dbReference>
<evidence type="ECO:0000259" key="3">
    <source>
        <dbReference type="Pfam" id="PF01370"/>
    </source>
</evidence>
<dbReference type="EMBL" id="JAAOCD010000002">
    <property type="protein sequence ID" value="NHK97940.1"/>
    <property type="molecule type" value="Genomic_DNA"/>
</dbReference>
<comment type="pathway">
    <text evidence="1">Bacterial outer membrane biogenesis; LPS O-antigen biosynthesis.</text>
</comment>
<proteinExistence type="inferred from homology"/>
<organism evidence="4 5">
    <name type="scientific">Rubrivivax benzoatilyticus</name>
    <dbReference type="NCBI Taxonomy" id="316997"/>
    <lineage>
        <taxon>Bacteria</taxon>
        <taxon>Pseudomonadati</taxon>
        <taxon>Pseudomonadota</taxon>
        <taxon>Betaproteobacteria</taxon>
        <taxon>Burkholderiales</taxon>
        <taxon>Sphaerotilaceae</taxon>
        <taxon>Rubrivivax</taxon>
    </lineage>
</organism>
<evidence type="ECO:0000313" key="5">
    <source>
        <dbReference type="Proteomes" id="UP000802098"/>
    </source>
</evidence>
<dbReference type="Pfam" id="PF01370">
    <property type="entry name" value="Epimerase"/>
    <property type="match status" value="1"/>
</dbReference>
<dbReference type="Proteomes" id="UP000802098">
    <property type="component" value="Unassembled WGS sequence"/>
</dbReference>
<keyword evidence="5" id="KW-1185">Reference proteome</keyword>
<reference evidence="4 5" key="1">
    <citation type="submission" date="2020-03" db="EMBL/GenBank/DDBJ databases">
        <title>Rubrivivax benzoatilyticus JA2 (sequenced after 10 years sub-culturing).</title>
        <authorList>
            <person name="Gupta D."/>
            <person name="Chintalapati S."/>
            <person name="Chintalapati V.R."/>
        </authorList>
    </citation>
    <scope>NUCLEOTIDE SEQUENCE [LARGE SCALE GENOMIC DNA]</scope>
    <source>
        <strain evidence="4 5">JA2-Mal</strain>
    </source>
</reference>
<protein>
    <submittedName>
        <fullName evidence="4">NAD-dependent epimerase/dehydratase family protein</fullName>
    </submittedName>
</protein>
<dbReference type="Gene3D" id="3.90.25.10">
    <property type="entry name" value="UDP-galactose 4-epimerase, domain 1"/>
    <property type="match status" value="1"/>
</dbReference>
<evidence type="ECO:0000256" key="2">
    <source>
        <dbReference type="ARBA" id="ARBA00007637"/>
    </source>
</evidence>
<accession>A0ABX0HSB8</accession>